<keyword evidence="9" id="KW-0863">Zinc-finger</keyword>
<dbReference type="Gene3D" id="6.10.140.2220">
    <property type="match status" value="1"/>
</dbReference>
<dbReference type="InterPro" id="IPR002893">
    <property type="entry name" value="Znf_MYND"/>
</dbReference>
<evidence type="ECO:0000256" key="10">
    <source>
        <dbReference type="ARBA" id="ARBA00022777"/>
    </source>
</evidence>
<evidence type="ECO:0000256" key="11">
    <source>
        <dbReference type="ARBA" id="ARBA00022833"/>
    </source>
</evidence>
<evidence type="ECO:0000256" key="4">
    <source>
        <dbReference type="ARBA" id="ARBA00022528"/>
    </source>
</evidence>
<proteinExistence type="inferred from homology"/>
<dbReference type="EC" id="2.7.1.182" evidence="16"/>
<keyword evidence="10" id="KW-0418">Kinase</keyword>
<comment type="pathway">
    <text evidence="15">Cofactor biosynthesis; tocopherol biosynthesis.</text>
</comment>
<evidence type="ECO:0000256" key="1">
    <source>
        <dbReference type="ARBA" id="ARBA00004141"/>
    </source>
</evidence>
<dbReference type="Pfam" id="PF01753">
    <property type="entry name" value="zf-MYND"/>
    <property type="match status" value="1"/>
</dbReference>
<comment type="similarity">
    <text evidence="3">Belongs to the polyprenol kinase family.</text>
</comment>
<evidence type="ECO:0000313" key="19">
    <source>
        <dbReference type="EMBL" id="CAH1781993.1"/>
    </source>
</evidence>
<evidence type="ECO:0000256" key="15">
    <source>
        <dbReference type="ARBA" id="ARBA00024015"/>
    </source>
</evidence>
<evidence type="ECO:0000256" key="7">
    <source>
        <dbReference type="ARBA" id="ARBA00022692"/>
    </source>
</evidence>
<protein>
    <recommendedName>
        <fullName evidence="16">phytol kinase</fullName>
        <ecNumber evidence="16">2.7.1.182</ecNumber>
    </recommendedName>
</protein>
<dbReference type="SUPFAM" id="SSF48452">
    <property type="entry name" value="TPR-like"/>
    <property type="match status" value="1"/>
</dbReference>
<gene>
    <name evidence="19" type="ORF">OFUS_LOCUS8485</name>
</gene>
<sequence length="531" mass="60574">MALSFANFGIQTDPNYVKLYARARTGHVPSCLELGKLYIFTPSGYCNDILLGEFYISLAARQGNREAIEILKKIPTLGTSNNDVIGTMLMGSLGHVSSDLFQIQENRLVRQANSHPMNILSSTPRNVLIREMSSYYTPTAENYKKAVALMHAGRNMLVNQPISKRFKRVEGVHLYVDGCFYESKAKEDVPLLSLHGSEIDAFLGKVLAHDPDDFACRYFKCELNSLPPRTNPERLMLSLDQLIRDMEVWMKDNNKHSTRFPNNSEVEEEVVKRGDESAAVQVFETHDIEKLDSANLGGDSILLLNTKILFLVYYTMGSYCVVTHQYIRAIDSFSKALSVYPTSPIALYGVAFATYRREVEIMEAKCEERGLTKDEDARWFRTTVTDILKDGAIPSMELFKQYLAVAPPCDQKYPNVLFLMADVSLKMQDYHGMMNYYERAERAEKERLPIYKASEEGGQPDTEMVRAYYPFIASRLCKNVECNSQKEKILQSPPGKRCSGCKQVRYCSSYCQTEHWPSHKQQCKMWSKLMK</sequence>
<keyword evidence="4" id="KW-0150">Chloroplast</keyword>
<dbReference type="Proteomes" id="UP000749559">
    <property type="component" value="Unassembled WGS sequence"/>
</dbReference>
<dbReference type="PANTHER" id="PTHR32523">
    <property type="entry name" value="PHYTOL KINASE 1, CHLOROPLASTIC"/>
    <property type="match status" value="1"/>
</dbReference>
<evidence type="ECO:0000256" key="8">
    <source>
        <dbReference type="ARBA" id="ARBA00022723"/>
    </source>
</evidence>
<evidence type="ECO:0000256" key="3">
    <source>
        <dbReference type="ARBA" id="ARBA00010794"/>
    </source>
</evidence>
<dbReference type="InterPro" id="IPR019734">
    <property type="entry name" value="TPR_rpt"/>
</dbReference>
<dbReference type="AlphaFoldDB" id="A0A8J1V088"/>
<reference evidence="19" key="1">
    <citation type="submission" date="2022-03" db="EMBL/GenBank/DDBJ databases">
        <authorList>
            <person name="Martin C."/>
        </authorList>
    </citation>
    <scope>NUCLEOTIDE SEQUENCE</scope>
</reference>
<keyword evidence="14" id="KW-0472">Membrane</keyword>
<evidence type="ECO:0000256" key="2">
    <source>
        <dbReference type="ARBA" id="ARBA00004229"/>
    </source>
</evidence>
<evidence type="ECO:0000256" key="13">
    <source>
        <dbReference type="ARBA" id="ARBA00022989"/>
    </source>
</evidence>
<dbReference type="EMBL" id="CAIIXF020000004">
    <property type="protein sequence ID" value="CAH1781993.1"/>
    <property type="molecule type" value="Genomic_DNA"/>
</dbReference>
<evidence type="ECO:0000256" key="14">
    <source>
        <dbReference type="ARBA" id="ARBA00023136"/>
    </source>
</evidence>
<evidence type="ECO:0000313" key="20">
    <source>
        <dbReference type="Proteomes" id="UP000749559"/>
    </source>
</evidence>
<evidence type="ECO:0000259" key="18">
    <source>
        <dbReference type="PROSITE" id="PS50865"/>
    </source>
</evidence>
<dbReference type="SUPFAM" id="SSF144232">
    <property type="entry name" value="HIT/MYND zinc finger-like"/>
    <property type="match status" value="1"/>
</dbReference>
<keyword evidence="13" id="KW-1133">Transmembrane helix</keyword>
<dbReference type="SMART" id="SM00028">
    <property type="entry name" value="TPR"/>
    <property type="match status" value="2"/>
</dbReference>
<name>A0A8J1V088_OWEFU</name>
<evidence type="ECO:0000256" key="5">
    <source>
        <dbReference type="ARBA" id="ARBA00022640"/>
    </source>
</evidence>
<dbReference type="InterPro" id="IPR039606">
    <property type="entry name" value="Phytol/farnesol_kinase"/>
</dbReference>
<keyword evidence="7" id="KW-0812">Transmembrane</keyword>
<keyword evidence="11" id="KW-0862">Zinc</keyword>
<evidence type="ECO:0000256" key="6">
    <source>
        <dbReference type="ARBA" id="ARBA00022679"/>
    </source>
</evidence>
<evidence type="ECO:0000256" key="17">
    <source>
        <dbReference type="ARBA" id="ARBA00048889"/>
    </source>
</evidence>
<dbReference type="PROSITE" id="PS50865">
    <property type="entry name" value="ZF_MYND_2"/>
    <property type="match status" value="1"/>
</dbReference>
<feature type="domain" description="MYND-type" evidence="18">
    <location>
        <begin position="479"/>
        <end position="523"/>
    </location>
</feature>
<evidence type="ECO:0000256" key="9">
    <source>
        <dbReference type="ARBA" id="ARBA00022771"/>
    </source>
</evidence>
<comment type="catalytic activity">
    <reaction evidence="17">
        <text>phytol + CTP = phytyl phosphate + CDP + H(+)</text>
        <dbReference type="Rhea" id="RHEA:38055"/>
        <dbReference type="ChEBI" id="CHEBI:15378"/>
        <dbReference type="ChEBI" id="CHEBI:17327"/>
        <dbReference type="ChEBI" id="CHEBI:37563"/>
        <dbReference type="ChEBI" id="CHEBI:58069"/>
        <dbReference type="ChEBI" id="CHEBI:75483"/>
        <dbReference type="EC" id="2.7.1.182"/>
    </reaction>
</comment>
<evidence type="ECO:0000256" key="12">
    <source>
        <dbReference type="ARBA" id="ARBA00022946"/>
    </source>
</evidence>
<dbReference type="PROSITE" id="PS50005">
    <property type="entry name" value="TPR"/>
    <property type="match status" value="1"/>
</dbReference>
<dbReference type="GO" id="GO:0008270">
    <property type="term" value="F:zinc ion binding"/>
    <property type="evidence" value="ECO:0007669"/>
    <property type="project" value="UniProtKB-KW"/>
</dbReference>
<keyword evidence="5" id="KW-0934">Plastid</keyword>
<keyword evidence="12" id="KW-0809">Transit peptide</keyword>
<keyword evidence="8" id="KW-0479">Metal-binding</keyword>
<comment type="subcellular location">
    <subcellularLocation>
        <location evidence="1">Membrane</location>
        <topology evidence="1">Multi-pass membrane protein</topology>
    </subcellularLocation>
    <subcellularLocation>
        <location evidence="2">Plastid</location>
        <location evidence="2">Chloroplast</location>
    </subcellularLocation>
</comment>
<organism evidence="19 20">
    <name type="scientific">Owenia fusiformis</name>
    <name type="common">Polychaete worm</name>
    <dbReference type="NCBI Taxonomy" id="6347"/>
    <lineage>
        <taxon>Eukaryota</taxon>
        <taxon>Metazoa</taxon>
        <taxon>Spiralia</taxon>
        <taxon>Lophotrochozoa</taxon>
        <taxon>Annelida</taxon>
        <taxon>Polychaeta</taxon>
        <taxon>Sedentaria</taxon>
        <taxon>Canalipalpata</taxon>
        <taxon>Sabellida</taxon>
        <taxon>Oweniida</taxon>
        <taxon>Oweniidae</taxon>
        <taxon>Owenia</taxon>
    </lineage>
</organism>
<dbReference type="GO" id="GO:0016020">
    <property type="term" value="C:membrane"/>
    <property type="evidence" value="ECO:0007669"/>
    <property type="project" value="UniProtKB-SubCell"/>
</dbReference>
<dbReference type="InterPro" id="IPR011990">
    <property type="entry name" value="TPR-like_helical_dom_sf"/>
</dbReference>
<dbReference type="PANTHER" id="PTHR32523:SF8">
    <property type="entry name" value="DOLICHOL KINASE"/>
    <property type="match status" value="1"/>
</dbReference>
<evidence type="ECO:0000256" key="16">
    <source>
        <dbReference type="ARBA" id="ARBA00039024"/>
    </source>
</evidence>
<accession>A0A8J1V088</accession>
<dbReference type="Gene3D" id="1.25.40.10">
    <property type="entry name" value="Tetratricopeptide repeat domain"/>
    <property type="match status" value="1"/>
</dbReference>
<dbReference type="OrthoDB" id="2423701at2759"/>
<comment type="caution">
    <text evidence="19">The sequence shown here is derived from an EMBL/GenBank/DDBJ whole genome shotgun (WGS) entry which is preliminary data.</text>
</comment>
<keyword evidence="6" id="KW-0808">Transferase</keyword>
<keyword evidence="20" id="KW-1185">Reference proteome</keyword>
<dbReference type="GO" id="GO:0010276">
    <property type="term" value="F:phytol kinase activity"/>
    <property type="evidence" value="ECO:0007669"/>
    <property type="project" value="UniProtKB-EC"/>
</dbReference>